<accession>A0A015LZC2</accession>
<proteinExistence type="predicted"/>
<keyword evidence="1" id="KW-0175">Coiled coil</keyword>
<comment type="caution">
    <text evidence="2">The sequence shown here is derived from an EMBL/GenBank/DDBJ whole genome shotgun (WGS) entry which is preliminary data.</text>
</comment>
<dbReference type="EMBL" id="JEMT01026076">
    <property type="protein sequence ID" value="EXX60028.1"/>
    <property type="molecule type" value="Genomic_DNA"/>
</dbReference>
<evidence type="ECO:0000313" key="3">
    <source>
        <dbReference type="Proteomes" id="UP000022910"/>
    </source>
</evidence>
<name>A0A015LZC2_RHIIW</name>
<reference evidence="2 3" key="1">
    <citation type="submission" date="2014-02" db="EMBL/GenBank/DDBJ databases">
        <title>Single nucleus genome sequencing reveals high similarity among nuclei of an endomycorrhizal fungus.</title>
        <authorList>
            <person name="Lin K."/>
            <person name="Geurts R."/>
            <person name="Zhang Z."/>
            <person name="Limpens E."/>
            <person name="Saunders D.G."/>
            <person name="Mu D."/>
            <person name="Pang E."/>
            <person name="Cao H."/>
            <person name="Cha H."/>
            <person name="Lin T."/>
            <person name="Zhou Q."/>
            <person name="Shang Y."/>
            <person name="Li Y."/>
            <person name="Ivanov S."/>
            <person name="Sharma T."/>
            <person name="Velzen R.V."/>
            <person name="Ruijter N.D."/>
            <person name="Aanen D.K."/>
            <person name="Win J."/>
            <person name="Kamoun S."/>
            <person name="Bisseling T."/>
            <person name="Huang S."/>
        </authorList>
    </citation>
    <scope>NUCLEOTIDE SEQUENCE [LARGE SCALE GENOMIC DNA]</scope>
    <source>
        <strain evidence="3">DAOM197198w</strain>
    </source>
</reference>
<dbReference type="Proteomes" id="UP000022910">
    <property type="component" value="Unassembled WGS sequence"/>
</dbReference>
<gene>
    <name evidence="2" type="ORF">RirG_183660</name>
</gene>
<dbReference type="OrthoDB" id="2362166at2759"/>
<protein>
    <submittedName>
        <fullName evidence="2">Uncharacterized protein</fullName>
    </submittedName>
</protein>
<evidence type="ECO:0000313" key="2">
    <source>
        <dbReference type="EMBL" id="EXX60028.1"/>
    </source>
</evidence>
<keyword evidence="3" id="KW-1185">Reference proteome</keyword>
<sequence length="133" mass="15238">MLQVLQKSLPVTSKIRLMRSMMLPMRYNSTISNKESANQPTIPDLSLKFAEILKGIKEYNDSLQNLETLSEIVEENLDKFTRANCSTRFLNSSIISEVESTIEKLKDGETKRVKIRDNIHSALQDKLNNISYT</sequence>
<dbReference type="AlphaFoldDB" id="A0A015LZC2"/>
<feature type="coiled-coil region" evidence="1">
    <location>
        <begin position="56"/>
        <end position="83"/>
    </location>
</feature>
<organism evidence="2 3">
    <name type="scientific">Rhizophagus irregularis (strain DAOM 197198w)</name>
    <name type="common">Glomus intraradices</name>
    <dbReference type="NCBI Taxonomy" id="1432141"/>
    <lineage>
        <taxon>Eukaryota</taxon>
        <taxon>Fungi</taxon>
        <taxon>Fungi incertae sedis</taxon>
        <taxon>Mucoromycota</taxon>
        <taxon>Glomeromycotina</taxon>
        <taxon>Glomeromycetes</taxon>
        <taxon>Glomerales</taxon>
        <taxon>Glomeraceae</taxon>
        <taxon>Rhizophagus</taxon>
    </lineage>
</organism>
<dbReference type="HOGENOM" id="CLU_1907776_0_0_1"/>
<evidence type="ECO:0000256" key="1">
    <source>
        <dbReference type="SAM" id="Coils"/>
    </source>
</evidence>